<keyword evidence="2" id="KW-1185">Reference proteome</keyword>
<gene>
    <name evidence="1" type="ORF">F3Y22_tig00110551pilonHSYRG00192</name>
</gene>
<evidence type="ECO:0000313" key="1">
    <source>
        <dbReference type="EMBL" id="KAE8700919.1"/>
    </source>
</evidence>
<comment type="caution">
    <text evidence="1">The sequence shown here is derived from an EMBL/GenBank/DDBJ whole genome shotgun (WGS) entry which is preliminary data.</text>
</comment>
<evidence type="ECO:0000313" key="2">
    <source>
        <dbReference type="Proteomes" id="UP000436088"/>
    </source>
</evidence>
<organism evidence="1 2">
    <name type="scientific">Hibiscus syriacus</name>
    <name type="common">Rose of Sharon</name>
    <dbReference type="NCBI Taxonomy" id="106335"/>
    <lineage>
        <taxon>Eukaryota</taxon>
        <taxon>Viridiplantae</taxon>
        <taxon>Streptophyta</taxon>
        <taxon>Embryophyta</taxon>
        <taxon>Tracheophyta</taxon>
        <taxon>Spermatophyta</taxon>
        <taxon>Magnoliopsida</taxon>
        <taxon>eudicotyledons</taxon>
        <taxon>Gunneridae</taxon>
        <taxon>Pentapetalae</taxon>
        <taxon>rosids</taxon>
        <taxon>malvids</taxon>
        <taxon>Malvales</taxon>
        <taxon>Malvaceae</taxon>
        <taxon>Malvoideae</taxon>
        <taxon>Hibiscus</taxon>
    </lineage>
</organism>
<sequence length="62" mass="6613">MIKATPAVQTIILLGEGGTQGPFHPEMGVIEDDHTRGHPIVGVGAQVWIIPGDRLDGVRINM</sequence>
<dbReference type="Proteomes" id="UP000436088">
    <property type="component" value="Unassembled WGS sequence"/>
</dbReference>
<protein>
    <submittedName>
        <fullName evidence="1">Uncharacterized protein</fullName>
    </submittedName>
</protein>
<dbReference type="EMBL" id="VEPZ02001027">
    <property type="protein sequence ID" value="KAE8700919.1"/>
    <property type="molecule type" value="Genomic_DNA"/>
</dbReference>
<accession>A0A6A3ADJ3</accession>
<dbReference type="AlphaFoldDB" id="A0A6A3ADJ3"/>
<proteinExistence type="predicted"/>
<name>A0A6A3ADJ3_HIBSY</name>
<reference evidence="1" key="1">
    <citation type="submission" date="2019-09" db="EMBL/GenBank/DDBJ databases">
        <title>Draft genome information of white flower Hibiscus syriacus.</title>
        <authorList>
            <person name="Kim Y.-M."/>
        </authorList>
    </citation>
    <scope>NUCLEOTIDE SEQUENCE [LARGE SCALE GENOMIC DNA]</scope>
    <source>
        <strain evidence="1">YM2019G1</strain>
    </source>
</reference>